<name>A0A7X6M8J3_9ACTN</name>
<gene>
    <name evidence="2" type="ORF">HGB44_03315</name>
</gene>
<evidence type="ECO:0000313" key="2">
    <source>
        <dbReference type="EMBL" id="NKY96706.1"/>
    </source>
</evidence>
<dbReference type="EMBL" id="JAAXPG010000002">
    <property type="protein sequence ID" value="NKY96706.1"/>
    <property type="molecule type" value="Genomic_DNA"/>
</dbReference>
<dbReference type="AlphaFoldDB" id="A0A7X6M8J3"/>
<organism evidence="2 3">
    <name type="scientific">Nocardiopsis alborubida</name>
    <dbReference type="NCBI Taxonomy" id="146802"/>
    <lineage>
        <taxon>Bacteria</taxon>
        <taxon>Bacillati</taxon>
        <taxon>Actinomycetota</taxon>
        <taxon>Actinomycetes</taxon>
        <taxon>Streptosporangiales</taxon>
        <taxon>Nocardiopsidaceae</taxon>
        <taxon>Nocardiopsis</taxon>
    </lineage>
</organism>
<evidence type="ECO:0000313" key="3">
    <source>
        <dbReference type="Proteomes" id="UP000553209"/>
    </source>
</evidence>
<accession>A0A7X6M8J3</accession>
<reference evidence="2 3" key="1">
    <citation type="submission" date="2020-04" db="EMBL/GenBank/DDBJ databases">
        <title>MicrobeNet Type strains.</title>
        <authorList>
            <person name="Nicholson A.C."/>
        </authorList>
    </citation>
    <scope>NUCLEOTIDE SEQUENCE [LARGE SCALE GENOMIC DNA]</scope>
    <source>
        <strain evidence="2 3">ATCC 23612</strain>
    </source>
</reference>
<dbReference type="RefSeq" id="WP_168443927.1">
    <property type="nucleotide sequence ID" value="NZ_JAAXPG010000002.1"/>
</dbReference>
<dbReference type="Pfam" id="PF21806">
    <property type="entry name" value="DUF6879"/>
    <property type="match status" value="1"/>
</dbReference>
<keyword evidence="3" id="KW-1185">Reference proteome</keyword>
<protein>
    <recommendedName>
        <fullName evidence="1">DUF6879 domain-containing protein</fullName>
    </recommendedName>
</protein>
<dbReference type="Proteomes" id="UP000553209">
    <property type="component" value="Unassembled WGS sequence"/>
</dbReference>
<dbReference type="InterPro" id="IPR049244">
    <property type="entry name" value="DUF6879"/>
</dbReference>
<feature type="domain" description="DUF6879" evidence="1">
    <location>
        <begin position="138"/>
        <end position="281"/>
    </location>
</feature>
<proteinExistence type="predicted"/>
<comment type="caution">
    <text evidence="2">The sequence shown here is derived from an EMBL/GenBank/DDBJ whole genome shotgun (WGS) entry which is preliminary data.</text>
</comment>
<evidence type="ECO:0000259" key="1">
    <source>
        <dbReference type="Pfam" id="PF21806"/>
    </source>
</evidence>
<sequence>MTHSPAAARCEVDLDAAQARTILLSPPQVPAQLDMAHALEVSGLTRAELLALLEDGVVYAETATGRRWRGLSRDHLFAYLTRVRHQPLTLFTALLREADERGVRLDEGAFQREQSALRAQVREGSICRLLRQGRRAPDGGPWETWFRGHYRHAVDLISARNAPRAAEAEHLAHRGVRVRTLWVPRAPLTPYQRYVAAALHGCGFPVRVLASTLVRHLEHAQGHPLPDLTAYASAGRVYLRTYTALGRADGGVVVSHPGLCARLCEQIEDLHQQGSLLADFHLDHGGRPW</sequence>